<feature type="transmembrane region" description="Helical" evidence="2">
    <location>
        <begin position="534"/>
        <end position="559"/>
    </location>
</feature>
<proteinExistence type="predicted"/>
<evidence type="ECO:0000256" key="2">
    <source>
        <dbReference type="SAM" id="Phobius"/>
    </source>
</evidence>
<evidence type="ECO:0000256" key="1">
    <source>
        <dbReference type="SAM" id="MobiDB-lite"/>
    </source>
</evidence>
<gene>
    <name evidence="3" type="ORF">B0H67DRAFT_595665</name>
</gene>
<feature type="transmembrane region" description="Helical" evidence="2">
    <location>
        <begin position="20"/>
        <end position="44"/>
    </location>
</feature>
<feature type="transmembrane region" description="Helical" evidence="2">
    <location>
        <begin position="56"/>
        <end position="77"/>
    </location>
</feature>
<dbReference type="EMBL" id="JAUKUA010000010">
    <property type="protein sequence ID" value="KAK0701240.1"/>
    <property type="molecule type" value="Genomic_DNA"/>
</dbReference>
<dbReference type="AlphaFoldDB" id="A0AA40DFK9"/>
<dbReference type="Proteomes" id="UP001172102">
    <property type="component" value="Unassembled WGS sequence"/>
</dbReference>
<keyword evidence="2" id="KW-1133">Transmembrane helix</keyword>
<evidence type="ECO:0000313" key="4">
    <source>
        <dbReference type="Proteomes" id="UP001172102"/>
    </source>
</evidence>
<name>A0AA40DFK9_9PEZI</name>
<keyword evidence="2" id="KW-0472">Membrane</keyword>
<keyword evidence="4" id="KW-1185">Reference proteome</keyword>
<feature type="region of interest" description="Disordered" evidence="1">
    <location>
        <begin position="129"/>
        <end position="153"/>
    </location>
</feature>
<comment type="caution">
    <text evidence="3">The sequence shown here is derived from an EMBL/GenBank/DDBJ whole genome shotgun (WGS) entry which is preliminary data.</text>
</comment>
<evidence type="ECO:0000313" key="3">
    <source>
        <dbReference type="EMBL" id="KAK0701240.1"/>
    </source>
</evidence>
<sequence length="560" mass="62907">MAALLRRDVSFSSVTMETGLHQAAALAAMTLLFTAHRSIVNIGFTNRRRGLSTDTYIVLIIGLVVFTWTALVIGSGVLLGDRPCLQSFRQCGARLAYVPWIMIILFIFWLIAYGDMALHLRSKDSLISSNDESDKTNEASLPAPTTNPKPTHNKLLNLHLPRYGHWGIWKMECSHGPTNWSGSLNPWFRWTLYLTILSVCMTVSIAALMESLYTIGLLTTVGVVLFMTGASGKNDYATAPHLYTRDTLRVMLHTRHRMGTAYILPCRDRGFDAVWGPKIEYENRALDKAQEQFVKEGGYGKKRTHISMDSLLSWFNNAAAGLEDEDIIDLAEWLYTPEHKPVMCRLAPSCKRQAGIHLLNYSLMGALVHAEYIVFQNLDMIQKKRLGLARLAATLRSSRGTGLQLDGGVKQIGEPKNGEKKEFAEGYREAVKYVYRLFGMEAEDMALYPKSVCPQRSIVFEDAELPKTIGEYVGKLWEYCIGREESTLAALHAFTLFYQADIGNDPPNGWHGFPLLVKDREGDMVTWQIIWRQAWYGAIISQITSMSPIIFSAFVAGVLQ</sequence>
<feature type="transmembrane region" description="Helical" evidence="2">
    <location>
        <begin position="215"/>
        <end position="232"/>
    </location>
</feature>
<protein>
    <submittedName>
        <fullName evidence="3">Uncharacterized protein</fullName>
    </submittedName>
</protein>
<accession>A0AA40DFK9</accession>
<feature type="transmembrane region" description="Helical" evidence="2">
    <location>
        <begin position="97"/>
        <end position="118"/>
    </location>
</feature>
<feature type="transmembrane region" description="Helical" evidence="2">
    <location>
        <begin position="190"/>
        <end position="209"/>
    </location>
</feature>
<keyword evidence="2" id="KW-0812">Transmembrane</keyword>
<reference evidence="3" key="1">
    <citation type="submission" date="2023-06" db="EMBL/GenBank/DDBJ databases">
        <title>Genome-scale phylogeny and comparative genomics of the fungal order Sordariales.</title>
        <authorList>
            <consortium name="Lawrence Berkeley National Laboratory"/>
            <person name="Hensen N."/>
            <person name="Bonometti L."/>
            <person name="Westerberg I."/>
            <person name="Brannstrom I.O."/>
            <person name="Guillou S."/>
            <person name="Cros-Aarteil S."/>
            <person name="Calhoun S."/>
            <person name="Haridas S."/>
            <person name="Kuo A."/>
            <person name="Mondo S."/>
            <person name="Pangilinan J."/>
            <person name="Riley R."/>
            <person name="Labutti K."/>
            <person name="Andreopoulos B."/>
            <person name="Lipzen A."/>
            <person name="Chen C."/>
            <person name="Yanf M."/>
            <person name="Daum C."/>
            <person name="Ng V."/>
            <person name="Clum A."/>
            <person name="Steindorff A."/>
            <person name="Ohm R."/>
            <person name="Martin F."/>
            <person name="Silar P."/>
            <person name="Natvig D."/>
            <person name="Lalanne C."/>
            <person name="Gautier V."/>
            <person name="Ament-Velasquez S.L."/>
            <person name="Kruys A."/>
            <person name="Hutchinson M.I."/>
            <person name="Powell A.J."/>
            <person name="Barry K."/>
            <person name="Miller A.N."/>
            <person name="Grigoriev I.V."/>
            <person name="Debuchy R."/>
            <person name="Gladieux P."/>
            <person name="Thoren M.H."/>
            <person name="Johannesson H."/>
        </authorList>
    </citation>
    <scope>NUCLEOTIDE SEQUENCE</scope>
    <source>
        <strain evidence="3">SMH4607-1</strain>
    </source>
</reference>
<organism evidence="3 4">
    <name type="scientific">Lasiosphaeris hirsuta</name>
    <dbReference type="NCBI Taxonomy" id="260670"/>
    <lineage>
        <taxon>Eukaryota</taxon>
        <taxon>Fungi</taxon>
        <taxon>Dikarya</taxon>
        <taxon>Ascomycota</taxon>
        <taxon>Pezizomycotina</taxon>
        <taxon>Sordariomycetes</taxon>
        <taxon>Sordariomycetidae</taxon>
        <taxon>Sordariales</taxon>
        <taxon>Lasiosphaeriaceae</taxon>
        <taxon>Lasiosphaeris</taxon>
    </lineage>
</organism>